<gene>
    <name evidence="1" type="ORF">HAX54_047322</name>
</gene>
<proteinExistence type="predicted"/>
<evidence type="ECO:0000313" key="2">
    <source>
        <dbReference type="Proteomes" id="UP000823775"/>
    </source>
</evidence>
<protein>
    <submittedName>
        <fullName evidence="1">Uncharacterized protein</fullName>
    </submittedName>
</protein>
<evidence type="ECO:0000313" key="1">
    <source>
        <dbReference type="EMBL" id="MCE3050482.1"/>
    </source>
</evidence>
<organism evidence="1 2">
    <name type="scientific">Datura stramonium</name>
    <name type="common">Jimsonweed</name>
    <name type="synonym">Common thornapple</name>
    <dbReference type="NCBI Taxonomy" id="4076"/>
    <lineage>
        <taxon>Eukaryota</taxon>
        <taxon>Viridiplantae</taxon>
        <taxon>Streptophyta</taxon>
        <taxon>Embryophyta</taxon>
        <taxon>Tracheophyta</taxon>
        <taxon>Spermatophyta</taxon>
        <taxon>Magnoliopsida</taxon>
        <taxon>eudicotyledons</taxon>
        <taxon>Gunneridae</taxon>
        <taxon>Pentapetalae</taxon>
        <taxon>asterids</taxon>
        <taxon>lamiids</taxon>
        <taxon>Solanales</taxon>
        <taxon>Solanaceae</taxon>
        <taxon>Solanoideae</taxon>
        <taxon>Datureae</taxon>
        <taxon>Datura</taxon>
    </lineage>
</organism>
<comment type="caution">
    <text evidence="1">The sequence shown here is derived from an EMBL/GenBank/DDBJ whole genome shotgun (WGS) entry which is preliminary data.</text>
</comment>
<dbReference type="EMBL" id="JACEIK010007621">
    <property type="protein sequence ID" value="MCE3050482.1"/>
    <property type="molecule type" value="Genomic_DNA"/>
</dbReference>
<accession>A0ABS8WKY2</accession>
<dbReference type="Proteomes" id="UP000823775">
    <property type="component" value="Unassembled WGS sequence"/>
</dbReference>
<keyword evidence="2" id="KW-1185">Reference proteome</keyword>
<reference evidence="1 2" key="1">
    <citation type="journal article" date="2021" name="BMC Genomics">
        <title>Datura genome reveals duplications of psychoactive alkaloid biosynthetic genes and high mutation rate following tissue culture.</title>
        <authorList>
            <person name="Rajewski A."/>
            <person name="Carter-House D."/>
            <person name="Stajich J."/>
            <person name="Litt A."/>
        </authorList>
    </citation>
    <scope>NUCLEOTIDE SEQUENCE [LARGE SCALE GENOMIC DNA]</scope>
    <source>
        <strain evidence="1">AR-01</strain>
    </source>
</reference>
<name>A0ABS8WKY2_DATST</name>
<sequence>MGRQRGRHARGIMASKDSKGMEIEVAGKGLKRLRKCTKGASSSKVKASLAKHFEVQVVEPHGLTWFNIQKEAKYAPKNWNDEGLLSLEFPAIRDRVRKLGLGFIFVEPKERNLTLVREFYAKWDTSFGESNKVKICGQVV</sequence>